<comment type="caution">
    <text evidence="4">The sequence shown here is derived from an EMBL/GenBank/DDBJ whole genome shotgun (WGS) entry which is preliminary data.</text>
</comment>
<keyword evidence="1" id="KW-0645">Protease</keyword>
<dbReference type="InterPro" id="IPR001478">
    <property type="entry name" value="PDZ"/>
</dbReference>
<name>A0A259U223_9BACT</name>
<dbReference type="SMART" id="SM00228">
    <property type="entry name" value="PDZ"/>
    <property type="match status" value="1"/>
</dbReference>
<dbReference type="InParanoid" id="A0A259U223"/>
<dbReference type="InterPro" id="IPR001940">
    <property type="entry name" value="Peptidase_S1C"/>
</dbReference>
<evidence type="ECO:0000313" key="4">
    <source>
        <dbReference type="EMBL" id="OZC04049.1"/>
    </source>
</evidence>
<dbReference type="PANTHER" id="PTHR43343:SF3">
    <property type="entry name" value="PROTEASE DO-LIKE 8, CHLOROPLASTIC"/>
    <property type="match status" value="1"/>
</dbReference>
<dbReference type="RefSeq" id="WP_094550092.1">
    <property type="nucleotide sequence ID" value="NZ_MQWB01000001.1"/>
</dbReference>
<dbReference type="FunCoup" id="A0A259U223">
    <property type="interactions" value="456"/>
</dbReference>
<dbReference type="EMBL" id="MQWB01000001">
    <property type="protein sequence ID" value="OZC04049.1"/>
    <property type="molecule type" value="Genomic_DNA"/>
</dbReference>
<dbReference type="AlphaFoldDB" id="A0A259U223"/>
<dbReference type="Pfam" id="PF13180">
    <property type="entry name" value="PDZ_2"/>
    <property type="match status" value="1"/>
</dbReference>
<dbReference type="InterPro" id="IPR009003">
    <property type="entry name" value="Peptidase_S1_PA"/>
</dbReference>
<dbReference type="SUPFAM" id="SSF50494">
    <property type="entry name" value="Trypsin-like serine proteases"/>
    <property type="match status" value="1"/>
</dbReference>
<dbReference type="PROSITE" id="PS51257">
    <property type="entry name" value="PROKAR_LIPOPROTEIN"/>
    <property type="match status" value="1"/>
</dbReference>
<dbReference type="InterPro" id="IPR051201">
    <property type="entry name" value="Chloro_Bact_Ser_Proteases"/>
</dbReference>
<gene>
    <name evidence="4" type="ORF">BSZ36_14280</name>
</gene>
<organism evidence="4 5">
    <name type="scientific">Rubricoccus marinus</name>
    <dbReference type="NCBI Taxonomy" id="716817"/>
    <lineage>
        <taxon>Bacteria</taxon>
        <taxon>Pseudomonadati</taxon>
        <taxon>Rhodothermota</taxon>
        <taxon>Rhodothermia</taxon>
        <taxon>Rhodothermales</taxon>
        <taxon>Rubricoccaceae</taxon>
        <taxon>Rubricoccus</taxon>
    </lineage>
</organism>
<dbReference type="Pfam" id="PF13365">
    <property type="entry name" value="Trypsin_2"/>
    <property type="match status" value="1"/>
</dbReference>
<dbReference type="OrthoDB" id="9758917at2"/>
<dbReference type="PRINTS" id="PR00834">
    <property type="entry name" value="PROTEASES2C"/>
</dbReference>
<keyword evidence="2" id="KW-0378">Hydrolase</keyword>
<reference evidence="4 5" key="1">
    <citation type="submission" date="2016-11" db="EMBL/GenBank/DDBJ databases">
        <title>Study of marine rhodopsin-containing bacteria.</title>
        <authorList>
            <person name="Yoshizawa S."/>
            <person name="Kumagai Y."/>
            <person name="Kogure K."/>
        </authorList>
    </citation>
    <scope>NUCLEOTIDE SEQUENCE [LARGE SCALE GENOMIC DNA]</scope>
    <source>
        <strain evidence="4 5">SG-29</strain>
    </source>
</reference>
<evidence type="ECO:0000313" key="5">
    <source>
        <dbReference type="Proteomes" id="UP000216446"/>
    </source>
</evidence>
<dbReference type="SUPFAM" id="SSF50156">
    <property type="entry name" value="PDZ domain-like"/>
    <property type="match status" value="1"/>
</dbReference>
<feature type="domain" description="PDZ" evidence="3">
    <location>
        <begin position="285"/>
        <end position="368"/>
    </location>
</feature>
<keyword evidence="5" id="KW-1185">Reference proteome</keyword>
<dbReference type="PROSITE" id="PS50106">
    <property type="entry name" value="PDZ"/>
    <property type="match status" value="1"/>
</dbReference>
<dbReference type="GO" id="GO:0006508">
    <property type="term" value="P:proteolysis"/>
    <property type="evidence" value="ECO:0007669"/>
    <property type="project" value="UniProtKB-KW"/>
</dbReference>
<dbReference type="Gene3D" id="2.40.10.120">
    <property type="match status" value="1"/>
</dbReference>
<protein>
    <submittedName>
        <fullName evidence="4">2-alkenal reductase</fullName>
    </submittedName>
</protein>
<sequence>MRLTAFFLLLVLIGCDRSAQSQQPQSVDAPLGEVADALERTNVEIDSGRRTAITRAVEAASPAVVSVNVIEVRQVRVRDPFAGFFGRVPDQVYQQQVQGLGSGFVISPDGYIVTNDHVAGNATKITVAFPDGKTMDAQLIGSDPETDIALIKVTPEEDLPFLDFENREDAIVGEWAIALGNPFGLFEAAEPSVTVGVVSAVGRDFPMQEGRTFRDMIQTDAAINSGNSGGPLVDATGRVLGMNTFIFSRTGGSVGIGFAVPAWRIERVVEELRTSGVVNRSFYSGLNVQPINARIVQALGLNDARGLIVASVDPDSPADRAGLRPYDIIVRIAGETIGEVRNPRGYIQDRLIDNRAGDTVTLGIVRDGREQNVNLTLGASG</sequence>
<dbReference type="PANTHER" id="PTHR43343">
    <property type="entry name" value="PEPTIDASE S12"/>
    <property type="match status" value="1"/>
</dbReference>
<dbReference type="Gene3D" id="2.30.42.10">
    <property type="match status" value="1"/>
</dbReference>
<dbReference type="GO" id="GO:0004252">
    <property type="term" value="F:serine-type endopeptidase activity"/>
    <property type="evidence" value="ECO:0007669"/>
    <property type="project" value="InterPro"/>
</dbReference>
<accession>A0A259U223</accession>
<proteinExistence type="predicted"/>
<evidence type="ECO:0000256" key="2">
    <source>
        <dbReference type="ARBA" id="ARBA00022801"/>
    </source>
</evidence>
<evidence type="ECO:0000256" key="1">
    <source>
        <dbReference type="ARBA" id="ARBA00022670"/>
    </source>
</evidence>
<evidence type="ECO:0000259" key="3">
    <source>
        <dbReference type="PROSITE" id="PS50106"/>
    </source>
</evidence>
<dbReference type="InterPro" id="IPR036034">
    <property type="entry name" value="PDZ_sf"/>
</dbReference>
<dbReference type="Proteomes" id="UP000216446">
    <property type="component" value="Unassembled WGS sequence"/>
</dbReference>